<dbReference type="InterPro" id="IPR012505">
    <property type="entry name" value="YbbR"/>
</dbReference>
<gene>
    <name evidence="1" type="ORF">ACFSOY_08720</name>
</gene>
<name>A0ABW4ZW01_9BACL</name>
<proteinExistence type="predicted"/>
<dbReference type="EMBL" id="JBHUIO010000005">
    <property type="protein sequence ID" value="MFD2170077.1"/>
    <property type="molecule type" value="Genomic_DNA"/>
</dbReference>
<keyword evidence="2" id="KW-1185">Reference proteome</keyword>
<evidence type="ECO:0000313" key="1">
    <source>
        <dbReference type="EMBL" id="MFD2170077.1"/>
    </source>
</evidence>
<dbReference type="Gene3D" id="2.170.120.30">
    <property type="match status" value="2"/>
</dbReference>
<sequence length="402" mass="42797">MMDRFLKNNTLVKIMSAVLAVLLWLIVHQSDESTTSTGLTSQPQQQLEKKVEVMYDERNFSLVNDPKVTLTLRGSYLDIMNAVAQGDSIKAVADASKLGVGVHEVPVYVTGAPSGVSIENTKVKVELEAVENREFPVQLRMKGKPGEGMVAGDALVSPKTVIVTGAKSALNSVDQVVAQISLDEAKEAIQTSVPLTAVDKAGKQVEGVRLSRDRAEVSVPIVKPSKSVPLRLQFKGELAPGYAVQSVEQSGTVTLYGSADTLAKIDSFPAPVIDLTGLSKTTKLTLTLTEAEGVTGIQPKQIAVEVVIVEATKRTFTDIPVKVTGLKAGESYKLLGSSDLVTVTVEGAKNKLDALTAQDINALLDLSNQPAGEGEVRVVVTTPSFVKTVEVTPPTLKLEIKK</sequence>
<protein>
    <submittedName>
        <fullName evidence="1">YbbR-like domain-containing protein</fullName>
    </submittedName>
</protein>
<dbReference type="RefSeq" id="WP_386045724.1">
    <property type="nucleotide sequence ID" value="NZ_JBHUIO010000005.1"/>
</dbReference>
<comment type="caution">
    <text evidence="1">The sequence shown here is derived from an EMBL/GenBank/DDBJ whole genome shotgun (WGS) entry which is preliminary data.</text>
</comment>
<dbReference type="Proteomes" id="UP001597343">
    <property type="component" value="Unassembled WGS sequence"/>
</dbReference>
<evidence type="ECO:0000313" key="2">
    <source>
        <dbReference type="Proteomes" id="UP001597343"/>
    </source>
</evidence>
<dbReference type="Pfam" id="PF07949">
    <property type="entry name" value="YbbR"/>
    <property type="match status" value="3"/>
</dbReference>
<dbReference type="Gene3D" id="2.170.120.40">
    <property type="entry name" value="YbbR-like domain"/>
    <property type="match status" value="2"/>
</dbReference>
<reference evidence="2" key="1">
    <citation type="journal article" date="2019" name="Int. J. Syst. Evol. Microbiol.">
        <title>The Global Catalogue of Microorganisms (GCM) 10K type strain sequencing project: providing services to taxonomists for standard genome sequencing and annotation.</title>
        <authorList>
            <consortium name="The Broad Institute Genomics Platform"/>
            <consortium name="The Broad Institute Genome Sequencing Center for Infectious Disease"/>
            <person name="Wu L."/>
            <person name="Ma J."/>
        </authorList>
    </citation>
    <scope>NUCLEOTIDE SEQUENCE [LARGE SCALE GENOMIC DNA]</scope>
    <source>
        <strain evidence="2">CGMCC 1.13574</strain>
    </source>
</reference>
<accession>A0ABW4ZW01</accession>
<organism evidence="1 2">
    <name type="scientific">Tumebacillus lipolyticus</name>
    <dbReference type="NCBI Taxonomy" id="1280370"/>
    <lineage>
        <taxon>Bacteria</taxon>
        <taxon>Bacillati</taxon>
        <taxon>Bacillota</taxon>
        <taxon>Bacilli</taxon>
        <taxon>Bacillales</taxon>
        <taxon>Alicyclobacillaceae</taxon>
        <taxon>Tumebacillus</taxon>
    </lineage>
</organism>
<dbReference type="PANTHER" id="PTHR37804">
    <property type="entry name" value="CDAA REGULATORY PROTEIN CDAR"/>
    <property type="match status" value="1"/>
</dbReference>
<dbReference type="PANTHER" id="PTHR37804:SF1">
    <property type="entry name" value="CDAA REGULATORY PROTEIN CDAR"/>
    <property type="match status" value="1"/>
</dbReference>
<dbReference type="InterPro" id="IPR053154">
    <property type="entry name" value="c-di-AMP_regulator"/>
</dbReference>